<dbReference type="InterPro" id="IPR001362">
    <property type="entry name" value="Glyco_hydro_32"/>
</dbReference>
<dbReference type="PANTHER" id="PTHR42800">
    <property type="entry name" value="EXOINULINASE INUD (AFU_ORTHOLOGUE AFUA_5G00480)"/>
    <property type="match status" value="1"/>
</dbReference>
<dbReference type="Pfam" id="PF00251">
    <property type="entry name" value="Glyco_hydro_32N"/>
    <property type="match status" value="1"/>
</dbReference>
<dbReference type="Proteomes" id="UP001230951">
    <property type="component" value="Unassembled WGS sequence"/>
</dbReference>
<dbReference type="GO" id="GO:0005737">
    <property type="term" value="C:cytoplasm"/>
    <property type="evidence" value="ECO:0007669"/>
    <property type="project" value="TreeGrafter"/>
</dbReference>
<dbReference type="InterPro" id="IPR023296">
    <property type="entry name" value="Glyco_hydro_beta-prop_sf"/>
</dbReference>
<sequence length="527" mass="58110">MTGSPLPETFADEAYRPRLHFSAPDTWINDPNGLVYADGLYHLFYQNNPYGTDHANMSWGHAVSTDLHHWEHRPLAILCDNDEQIFSGSVVLDETNSSGFGDPGTAPLVAIYTSDYADTSPHQGIQAQSLAYSNDGGQTWTKYSHNPVLSRDSPNFRDPKVFRYKSGSGDYWVMIAVEAAERKAVLYRSEDLKHWTLLSEFQPSRTVGKIWECPDLFPLQVDGDPADTKWVLILSLEREEGEGGSAGVYIIGDFDGVTFTPQTKDLNVAGEATPVFGWLDHGRDYYAAVSFSNTPGDRRIMIGWMNNWDYARSLPTSPWRGSMALPREISLHTDNGRMILRQQVVDGLEPAGPPVALGRQDITHGVHALTQNVQELRADCNTEPCLIQATLAPGSSQEFGLILRQGQDEGTWVGYDIQREQLIVDRTASGRAGFSPLFPSRETAPVKLAGDRLRLQIYLDAASIEVFAQNGQATVTEQIFPSPSSTALSLYSIDGTAQLIGLTITPLKETLTSQTGDRPTKEESPVG</sequence>
<evidence type="ECO:0000313" key="8">
    <source>
        <dbReference type="EMBL" id="MDQ0180913.1"/>
    </source>
</evidence>
<dbReference type="AlphaFoldDB" id="A0AAW8DA24"/>
<feature type="domain" description="Glycosyl hydrolase family 32 C-terminal" evidence="6">
    <location>
        <begin position="387"/>
        <end position="505"/>
    </location>
</feature>
<dbReference type="GO" id="GO:0005987">
    <property type="term" value="P:sucrose catabolic process"/>
    <property type="evidence" value="ECO:0007669"/>
    <property type="project" value="TreeGrafter"/>
</dbReference>
<evidence type="ECO:0000256" key="2">
    <source>
        <dbReference type="ARBA" id="ARBA00022801"/>
    </source>
</evidence>
<comment type="caution">
    <text evidence="7">The sequence shown here is derived from an EMBL/GenBank/DDBJ whole genome shotgun (WGS) entry which is preliminary data.</text>
</comment>
<dbReference type="PANTHER" id="PTHR42800:SF1">
    <property type="entry name" value="EXOINULINASE INUD (AFU_ORTHOLOGUE AFUA_5G00480)"/>
    <property type="match status" value="1"/>
</dbReference>
<keyword evidence="2 4" id="KW-0378">Hydrolase</keyword>
<protein>
    <submittedName>
        <fullName evidence="7">Sucrose-6-phosphate hydrolase SacC (GH32 family)</fullName>
    </submittedName>
</protein>
<dbReference type="Proteomes" id="UP001242995">
    <property type="component" value="Unassembled WGS sequence"/>
</dbReference>
<dbReference type="EMBL" id="JAUSRG010000003">
    <property type="protein sequence ID" value="MDP9904658.1"/>
    <property type="molecule type" value="Genomic_DNA"/>
</dbReference>
<feature type="domain" description="Glycosyl hydrolase family 32 N-terminal" evidence="5">
    <location>
        <begin position="20"/>
        <end position="338"/>
    </location>
</feature>
<dbReference type="CDD" id="cd18622">
    <property type="entry name" value="GH32_Inu-like"/>
    <property type="match status" value="1"/>
</dbReference>
<name>A0AAW8DA24_9MICC</name>
<evidence type="ECO:0000313" key="10">
    <source>
        <dbReference type="Proteomes" id="UP001242995"/>
    </source>
</evidence>
<evidence type="ECO:0000256" key="4">
    <source>
        <dbReference type="RuleBase" id="RU362110"/>
    </source>
</evidence>
<proteinExistence type="inferred from homology"/>
<keyword evidence="9" id="KW-1185">Reference proteome</keyword>
<comment type="similarity">
    <text evidence="1 4">Belongs to the glycosyl hydrolase 32 family.</text>
</comment>
<dbReference type="GO" id="GO:0004575">
    <property type="term" value="F:sucrose alpha-glucosidase activity"/>
    <property type="evidence" value="ECO:0007669"/>
    <property type="project" value="TreeGrafter"/>
</dbReference>
<evidence type="ECO:0000256" key="1">
    <source>
        <dbReference type="ARBA" id="ARBA00009902"/>
    </source>
</evidence>
<accession>A0AAW8DA24</accession>
<evidence type="ECO:0000259" key="6">
    <source>
        <dbReference type="Pfam" id="PF08244"/>
    </source>
</evidence>
<gene>
    <name evidence="7" type="ORF">J2S90_001613</name>
    <name evidence="8" type="ORF">J2S93_002340</name>
</gene>
<organism evidence="7 10">
    <name type="scientific">Arthrobacter bambusae</name>
    <dbReference type="NCBI Taxonomy" id="1338426"/>
    <lineage>
        <taxon>Bacteria</taxon>
        <taxon>Bacillati</taxon>
        <taxon>Actinomycetota</taxon>
        <taxon>Actinomycetes</taxon>
        <taxon>Micrococcales</taxon>
        <taxon>Micrococcaceae</taxon>
        <taxon>Arthrobacter</taxon>
    </lineage>
</organism>
<dbReference type="InterPro" id="IPR013189">
    <property type="entry name" value="Glyco_hydro_32_C"/>
</dbReference>
<dbReference type="SMART" id="SM00640">
    <property type="entry name" value="Glyco_32"/>
    <property type="match status" value="1"/>
</dbReference>
<dbReference type="SUPFAM" id="SSF75005">
    <property type="entry name" value="Arabinanase/levansucrase/invertase"/>
    <property type="match status" value="1"/>
</dbReference>
<dbReference type="Pfam" id="PF08244">
    <property type="entry name" value="Glyco_hydro_32C"/>
    <property type="match status" value="1"/>
</dbReference>
<evidence type="ECO:0000256" key="3">
    <source>
        <dbReference type="ARBA" id="ARBA00023295"/>
    </source>
</evidence>
<dbReference type="InterPro" id="IPR013148">
    <property type="entry name" value="Glyco_hydro_32_N"/>
</dbReference>
<evidence type="ECO:0000313" key="9">
    <source>
        <dbReference type="Proteomes" id="UP001230951"/>
    </source>
</evidence>
<evidence type="ECO:0000259" key="5">
    <source>
        <dbReference type="Pfam" id="PF00251"/>
    </source>
</evidence>
<dbReference type="Gene3D" id="2.115.10.20">
    <property type="entry name" value="Glycosyl hydrolase domain, family 43"/>
    <property type="match status" value="1"/>
</dbReference>
<dbReference type="RefSeq" id="WP_306960484.1">
    <property type="nucleotide sequence ID" value="NZ_JAUSRG010000003.1"/>
</dbReference>
<evidence type="ECO:0000313" key="7">
    <source>
        <dbReference type="EMBL" id="MDP9904658.1"/>
    </source>
</evidence>
<dbReference type="InterPro" id="IPR013320">
    <property type="entry name" value="ConA-like_dom_sf"/>
</dbReference>
<dbReference type="EMBL" id="JAUSTF010000004">
    <property type="protein sequence ID" value="MDQ0180913.1"/>
    <property type="molecule type" value="Genomic_DNA"/>
</dbReference>
<reference evidence="7 9" key="1">
    <citation type="submission" date="2023-07" db="EMBL/GenBank/DDBJ databases">
        <title>Sorghum-associated microbial communities from plants grown in Nebraska, USA.</title>
        <authorList>
            <person name="Schachtman D."/>
        </authorList>
    </citation>
    <scope>NUCLEOTIDE SEQUENCE</scope>
    <source>
        <strain evidence="7">DS1006</strain>
        <strain evidence="8 9">DS1016</strain>
    </source>
</reference>
<dbReference type="Gene3D" id="2.60.120.560">
    <property type="entry name" value="Exo-inulinase, domain 1"/>
    <property type="match status" value="1"/>
</dbReference>
<dbReference type="SUPFAM" id="SSF49899">
    <property type="entry name" value="Concanavalin A-like lectins/glucanases"/>
    <property type="match status" value="1"/>
</dbReference>
<keyword evidence="3 4" id="KW-0326">Glycosidase</keyword>